<keyword evidence="4" id="KW-0808">Transferase</keyword>
<dbReference type="GO" id="GO:0015937">
    <property type="term" value="P:coenzyme A biosynthetic process"/>
    <property type="evidence" value="ECO:0007669"/>
    <property type="project" value="UniProtKB-KW"/>
</dbReference>
<proteinExistence type="inferred from homology"/>
<feature type="non-terminal residue" evidence="12">
    <location>
        <position position="120"/>
    </location>
</feature>
<sequence length="120" mass="13677">MRTVIYPGSFDPLTNGHLDVIKRATKLFDRVIVAVAESNGKKPFFTLAERKRTLAKVVKDIPNVTTTSFPGLLVDFAAKKKACAIIRGLRVVSDFEFEFQMALMNRRLKERIETVFMMPR</sequence>
<keyword evidence="5" id="KW-0548">Nucleotidyltransferase</keyword>
<evidence type="ECO:0000256" key="3">
    <source>
        <dbReference type="ARBA" id="ARBA00022490"/>
    </source>
</evidence>
<comment type="catalytic activity">
    <reaction evidence="10">
        <text>(R)-4'-phosphopantetheine + ATP + H(+) = 3'-dephospho-CoA + diphosphate</text>
        <dbReference type="Rhea" id="RHEA:19801"/>
        <dbReference type="ChEBI" id="CHEBI:15378"/>
        <dbReference type="ChEBI" id="CHEBI:30616"/>
        <dbReference type="ChEBI" id="CHEBI:33019"/>
        <dbReference type="ChEBI" id="CHEBI:57328"/>
        <dbReference type="ChEBI" id="CHEBI:61723"/>
        <dbReference type="EC" id="2.7.7.3"/>
    </reaction>
</comment>
<protein>
    <recommendedName>
        <fullName evidence="2">Phosphopantetheine adenylyltransferase</fullName>
        <ecNumber evidence="1">2.7.7.3</ecNumber>
    </recommendedName>
</protein>
<dbReference type="GO" id="GO:0005524">
    <property type="term" value="F:ATP binding"/>
    <property type="evidence" value="ECO:0007669"/>
    <property type="project" value="UniProtKB-KW"/>
</dbReference>
<evidence type="ECO:0000256" key="1">
    <source>
        <dbReference type="ARBA" id="ARBA00012392"/>
    </source>
</evidence>
<gene>
    <name evidence="12" type="ORF">METZ01_LOCUS406202</name>
</gene>
<dbReference type="EC" id="2.7.7.3" evidence="1"/>
<evidence type="ECO:0000313" key="12">
    <source>
        <dbReference type="EMBL" id="SVD53348.1"/>
    </source>
</evidence>
<keyword evidence="7" id="KW-0067">ATP-binding</keyword>
<dbReference type="EMBL" id="UINC01156754">
    <property type="protein sequence ID" value="SVD53348.1"/>
    <property type="molecule type" value="Genomic_DNA"/>
</dbReference>
<keyword evidence="8" id="KW-0460">Magnesium</keyword>
<evidence type="ECO:0000256" key="6">
    <source>
        <dbReference type="ARBA" id="ARBA00022741"/>
    </source>
</evidence>
<accession>A0A382W5G3</accession>
<organism evidence="12">
    <name type="scientific">marine metagenome</name>
    <dbReference type="NCBI Taxonomy" id="408172"/>
    <lineage>
        <taxon>unclassified sequences</taxon>
        <taxon>metagenomes</taxon>
        <taxon>ecological metagenomes</taxon>
    </lineage>
</organism>
<dbReference type="GO" id="GO:0004595">
    <property type="term" value="F:pantetheine-phosphate adenylyltransferase activity"/>
    <property type="evidence" value="ECO:0007669"/>
    <property type="project" value="UniProtKB-EC"/>
</dbReference>
<dbReference type="AlphaFoldDB" id="A0A382W5G3"/>
<keyword evidence="3" id="KW-0963">Cytoplasm</keyword>
<dbReference type="PRINTS" id="PR01020">
    <property type="entry name" value="LPSBIOSNTHSS"/>
</dbReference>
<evidence type="ECO:0000256" key="4">
    <source>
        <dbReference type="ARBA" id="ARBA00022679"/>
    </source>
</evidence>
<dbReference type="SUPFAM" id="SSF52374">
    <property type="entry name" value="Nucleotidylyl transferase"/>
    <property type="match status" value="1"/>
</dbReference>
<name>A0A382W5G3_9ZZZZ</name>
<evidence type="ECO:0000256" key="9">
    <source>
        <dbReference type="ARBA" id="ARBA00022993"/>
    </source>
</evidence>
<evidence type="ECO:0000256" key="8">
    <source>
        <dbReference type="ARBA" id="ARBA00022842"/>
    </source>
</evidence>
<reference evidence="12" key="1">
    <citation type="submission" date="2018-05" db="EMBL/GenBank/DDBJ databases">
        <authorList>
            <person name="Lanie J.A."/>
            <person name="Ng W.-L."/>
            <person name="Kazmierczak K.M."/>
            <person name="Andrzejewski T.M."/>
            <person name="Davidsen T.M."/>
            <person name="Wayne K.J."/>
            <person name="Tettelin H."/>
            <person name="Glass J.I."/>
            <person name="Rusch D."/>
            <person name="Podicherti R."/>
            <person name="Tsui H.-C.T."/>
            <person name="Winkler M.E."/>
        </authorList>
    </citation>
    <scope>NUCLEOTIDE SEQUENCE</scope>
</reference>
<dbReference type="InterPro" id="IPR001980">
    <property type="entry name" value="PPAT"/>
</dbReference>
<evidence type="ECO:0000259" key="11">
    <source>
        <dbReference type="Pfam" id="PF01467"/>
    </source>
</evidence>
<keyword evidence="6" id="KW-0547">Nucleotide-binding</keyword>
<dbReference type="NCBIfam" id="TIGR01510">
    <property type="entry name" value="coaD_prev_kdtB"/>
    <property type="match status" value="1"/>
</dbReference>
<evidence type="ECO:0000256" key="5">
    <source>
        <dbReference type="ARBA" id="ARBA00022695"/>
    </source>
</evidence>
<dbReference type="HAMAP" id="MF_00151">
    <property type="entry name" value="PPAT_bact"/>
    <property type="match status" value="1"/>
</dbReference>
<dbReference type="PANTHER" id="PTHR21342:SF1">
    <property type="entry name" value="PHOSPHOPANTETHEINE ADENYLYLTRANSFERASE"/>
    <property type="match status" value="1"/>
</dbReference>
<dbReference type="InterPro" id="IPR014729">
    <property type="entry name" value="Rossmann-like_a/b/a_fold"/>
</dbReference>
<dbReference type="CDD" id="cd02163">
    <property type="entry name" value="PPAT"/>
    <property type="match status" value="1"/>
</dbReference>
<evidence type="ECO:0000256" key="10">
    <source>
        <dbReference type="ARBA" id="ARBA00029346"/>
    </source>
</evidence>
<dbReference type="PANTHER" id="PTHR21342">
    <property type="entry name" value="PHOSPHOPANTETHEINE ADENYLYLTRANSFERASE"/>
    <property type="match status" value="1"/>
</dbReference>
<dbReference type="Pfam" id="PF01467">
    <property type="entry name" value="CTP_transf_like"/>
    <property type="match status" value="1"/>
</dbReference>
<feature type="domain" description="Cytidyltransferase-like" evidence="11">
    <location>
        <begin position="5"/>
        <end position="119"/>
    </location>
</feature>
<dbReference type="NCBIfam" id="TIGR00125">
    <property type="entry name" value="cyt_tran_rel"/>
    <property type="match status" value="1"/>
</dbReference>
<evidence type="ECO:0000256" key="2">
    <source>
        <dbReference type="ARBA" id="ARBA00013868"/>
    </source>
</evidence>
<evidence type="ECO:0000256" key="7">
    <source>
        <dbReference type="ARBA" id="ARBA00022840"/>
    </source>
</evidence>
<dbReference type="Gene3D" id="3.40.50.620">
    <property type="entry name" value="HUPs"/>
    <property type="match status" value="1"/>
</dbReference>
<keyword evidence="9" id="KW-0173">Coenzyme A biosynthesis</keyword>
<dbReference type="InterPro" id="IPR004821">
    <property type="entry name" value="Cyt_trans-like"/>
</dbReference>